<sequence>MARQSSSLKSFIYKDECYFYSKKRIKTLRLRLNERGEFVLSIPYFCTFKSVYEFLDKSSSWMNEAKKRFEKKALKDDELIFLAKKYKIIFDVNAKKTYFNKDKILCQNKAKLDLFLRQNAKKIFTFYLKKWSQKTGLFYTHLSIKNMKTRWGSCNHNKAYVNLNLKLIQKSLKAIEYVILHEICHLKFPNHSKEFYDFIEYFMSDFRQREKEFLS</sequence>
<dbReference type="Pfam" id="PF01863">
    <property type="entry name" value="YgjP-like"/>
    <property type="match status" value="1"/>
</dbReference>
<organism evidence="2 3">
    <name type="scientific">Campylobacter jejuni</name>
    <dbReference type="NCBI Taxonomy" id="197"/>
    <lineage>
        <taxon>Bacteria</taxon>
        <taxon>Pseudomonadati</taxon>
        <taxon>Campylobacterota</taxon>
        <taxon>Epsilonproteobacteria</taxon>
        <taxon>Campylobacterales</taxon>
        <taxon>Campylobacteraceae</taxon>
        <taxon>Campylobacter</taxon>
    </lineage>
</organism>
<protein>
    <recommendedName>
        <fullName evidence="1">YgjP-like metallopeptidase domain-containing protein</fullName>
    </recommendedName>
</protein>
<dbReference type="InterPro" id="IPR053136">
    <property type="entry name" value="UTP_pyrophosphatase-like"/>
</dbReference>
<dbReference type="Gene3D" id="3.30.2010.10">
    <property type="entry name" value="Metalloproteases ('zincins'), catalytic domain"/>
    <property type="match status" value="1"/>
</dbReference>
<dbReference type="CDD" id="cd07344">
    <property type="entry name" value="M48_yhfN_like"/>
    <property type="match status" value="1"/>
</dbReference>
<evidence type="ECO:0000313" key="2">
    <source>
        <dbReference type="EMBL" id="EDJ6168083.1"/>
    </source>
</evidence>
<evidence type="ECO:0000313" key="3">
    <source>
        <dbReference type="Proteomes" id="UP000482054"/>
    </source>
</evidence>
<dbReference type="InterPro" id="IPR002725">
    <property type="entry name" value="YgjP-like_metallopeptidase"/>
</dbReference>
<accession>A0A3X8RD86</accession>
<dbReference type="RefSeq" id="WP_004316426.1">
    <property type="nucleotide sequence ID" value="NZ_CP044167.1"/>
</dbReference>
<dbReference type="EMBL" id="AAMOXJ010000001">
    <property type="protein sequence ID" value="EDJ6168083.1"/>
    <property type="molecule type" value="Genomic_DNA"/>
</dbReference>
<name>A0A3X8RD86_CAMJU</name>
<feature type="domain" description="YgjP-like metallopeptidase" evidence="1">
    <location>
        <begin position="26"/>
        <end position="212"/>
    </location>
</feature>
<gene>
    <name evidence="2" type="ORF">GFF90_00525</name>
</gene>
<dbReference type="PANTHER" id="PTHR30399:SF1">
    <property type="entry name" value="UTP PYROPHOSPHATASE"/>
    <property type="match status" value="1"/>
</dbReference>
<dbReference type="AlphaFoldDB" id="A0A3X8RD86"/>
<evidence type="ECO:0000259" key="1">
    <source>
        <dbReference type="Pfam" id="PF01863"/>
    </source>
</evidence>
<reference evidence="2 3" key="1">
    <citation type="submission" date="2019-10" db="EMBL/GenBank/DDBJ databases">
        <authorList>
            <consortium name="PulseNet: The National Subtyping Network for Foodborne Disease Surveillance"/>
            <person name="Tarr C.L."/>
            <person name="Trees E."/>
            <person name="Katz L.S."/>
            <person name="Carleton-Romer H.A."/>
            <person name="Stroika S."/>
            <person name="Kucerova Z."/>
            <person name="Roache K.F."/>
            <person name="Sabol A.L."/>
            <person name="Besser J."/>
            <person name="Gerner-Smidt P."/>
        </authorList>
    </citation>
    <scope>NUCLEOTIDE SEQUENCE [LARGE SCALE GENOMIC DNA]</scope>
    <source>
        <strain evidence="2 3">PNUSAC012955</strain>
    </source>
</reference>
<dbReference type="Proteomes" id="UP000482054">
    <property type="component" value="Unassembled WGS sequence"/>
</dbReference>
<proteinExistence type="predicted"/>
<dbReference type="PANTHER" id="PTHR30399">
    <property type="entry name" value="UNCHARACTERIZED PROTEIN YGJP"/>
    <property type="match status" value="1"/>
</dbReference>
<comment type="caution">
    <text evidence="2">The sequence shown here is derived from an EMBL/GenBank/DDBJ whole genome shotgun (WGS) entry which is preliminary data.</text>
</comment>